<protein>
    <submittedName>
        <fullName evidence="5">Phospholipid N-methyltransferase</fullName>
    </submittedName>
</protein>
<dbReference type="GO" id="GO:0003723">
    <property type="term" value="F:RNA binding"/>
    <property type="evidence" value="ECO:0007669"/>
    <property type="project" value="UniProtKB-KW"/>
</dbReference>
<keyword evidence="2 5" id="KW-0808">Transferase</keyword>
<dbReference type="EMBL" id="PYAT01000008">
    <property type="protein sequence ID" value="PSL35178.1"/>
    <property type="molecule type" value="Genomic_DNA"/>
</dbReference>
<name>A0A2P8GMI5_9BACL</name>
<comment type="caution">
    <text evidence="5">The sequence shown here is derived from an EMBL/GenBank/DDBJ whole genome shotgun (WGS) entry which is preliminary data.</text>
</comment>
<reference evidence="5 6" key="1">
    <citation type="submission" date="2018-03" db="EMBL/GenBank/DDBJ databases">
        <title>Genomic Encyclopedia of Type Strains, Phase III (KMG-III): the genomes of soil and plant-associated and newly described type strains.</title>
        <authorList>
            <person name="Whitman W."/>
        </authorList>
    </citation>
    <scope>NUCLEOTIDE SEQUENCE [LARGE SCALE GENOMIC DNA]</scope>
    <source>
        <strain evidence="5 6">CGMCC 1.12259</strain>
    </source>
</reference>
<dbReference type="RefSeq" id="WP_106533859.1">
    <property type="nucleotide sequence ID" value="NZ_PYAT01000008.1"/>
</dbReference>
<dbReference type="GO" id="GO:0032259">
    <property type="term" value="P:methylation"/>
    <property type="evidence" value="ECO:0007669"/>
    <property type="project" value="UniProtKB-KW"/>
</dbReference>
<evidence type="ECO:0000256" key="1">
    <source>
        <dbReference type="ARBA" id="ARBA00022603"/>
    </source>
</evidence>
<evidence type="ECO:0000313" key="5">
    <source>
        <dbReference type="EMBL" id="PSL35178.1"/>
    </source>
</evidence>
<evidence type="ECO:0000313" key="6">
    <source>
        <dbReference type="Proteomes" id="UP000242682"/>
    </source>
</evidence>
<dbReference type="Pfam" id="PF00398">
    <property type="entry name" value="RrnaAD"/>
    <property type="match status" value="1"/>
</dbReference>
<evidence type="ECO:0000256" key="3">
    <source>
        <dbReference type="ARBA" id="ARBA00022691"/>
    </source>
</evidence>
<dbReference type="InterPro" id="IPR029063">
    <property type="entry name" value="SAM-dependent_MTases_sf"/>
</dbReference>
<dbReference type="OrthoDB" id="9805585at2"/>
<organism evidence="5 6">
    <name type="scientific">Planomicrobium soli</name>
    <dbReference type="NCBI Taxonomy" id="1176648"/>
    <lineage>
        <taxon>Bacteria</taxon>
        <taxon>Bacillati</taxon>
        <taxon>Bacillota</taxon>
        <taxon>Bacilli</taxon>
        <taxon>Bacillales</taxon>
        <taxon>Caryophanaceae</taxon>
        <taxon>Planomicrobium</taxon>
    </lineage>
</organism>
<dbReference type="Gene3D" id="3.40.50.150">
    <property type="entry name" value="Vaccinia Virus protein VP39"/>
    <property type="match status" value="1"/>
</dbReference>
<gene>
    <name evidence="5" type="ORF">B0H99_10881</name>
</gene>
<evidence type="ECO:0000256" key="4">
    <source>
        <dbReference type="ARBA" id="ARBA00022884"/>
    </source>
</evidence>
<dbReference type="AlphaFoldDB" id="A0A2P8GMI5"/>
<keyword evidence="3" id="KW-0949">S-adenosyl-L-methionine</keyword>
<evidence type="ECO:0000256" key="2">
    <source>
        <dbReference type="ARBA" id="ARBA00022679"/>
    </source>
</evidence>
<accession>A0A2P8GMI5</accession>
<keyword evidence="6" id="KW-1185">Reference proteome</keyword>
<sequence length="185" mass="21165">MIPMQFLSQYVKNPRSVGALVPSSKLLARQMIAPIKFEHAECIVEYGPGTGVFTEQIIQKKRPDTKLLVFETNEKFYRLLKLKYGSLKNVYILNDSAEKVSDYLKKHSIEKADYIISGLPFASLPKTVSANILKETQNVLAVEGEFITFQYTKFKQKYFNTFFSGIEVNKVTLNMPPAFVFKCTR</sequence>
<keyword evidence="4" id="KW-0694">RNA-binding</keyword>
<proteinExistence type="predicted"/>
<dbReference type="SUPFAM" id="SSF53335">
    <property type="entry name" value="S-adenosyl-L-methionine-dependent methyltransferases"/>
    <property type="match status" value="1"/>
</dbReference>
<dbReference type="InterPro" id="IPR001737">
    <property type="entry name" value="KsgA/Erm"/>
</dbReference>
<dbReference type="Proteomes" id="UP000242682">
    <property type="component" value="Unassembled WGS sequence"/>
</dbReference>
<dbReference type="GO" id="GO:0008168">
    <property type="term" value="F:methyltransferase activity"/>
    <property type="evidence" value="ECO:0007669"/>
    <property type="project" value="UniProtKB-KW"/>
</dbReference>
<keyword evidence="1 5" id="KW-0489">Methyltransferase</keyword>